<protein>
    <recommendedName>
        <fullName evidence="4">PIR Superfamily Protein</fullName>
    </recommendedName>
</protein>
<dbReference type="EMBL" id="KQ235191">
    <property type="protein sequence ID" value="KNA02203.1"/>
    <property type="molecule type" value="Genomic_DNA"/>
</dbReference>
<keyword evidence="1" id="KW-1133">Transmembrane helix</keyword>
<sequence length="126" mass="14769">MNLIKIHLKKFKDLNEIYDLLNNFKNSKDQIGSDKCHIVKQCCRKYEDHIKNCGELDNKSFCKALDNFRNEYNDYVKTVTTCDDVPKYLNSPFGNDVDFVMLSPFIIIFIISIIILILYKVNMCLS</sequence>
<reference evidence="2 3" key="1">
    <citation type="submission" date="2011-09" db="EMBL/GenBank/DDBJ databases">
        <title>The Genome Sequence of Plasmodium vivax North Korean.</title>
        <authorList>
            <consortium name="The Broad Institute Genome Sequencing Platform"/>
            <consortium name="The Broad Institute Genome Sequencing Center for Infectious Disease"/>
            <person name="Neafsey D."/>
            <person name="Carlton J."/>
            <person name="Barnwell J."/>
            <person name="Collins W."/>
            <person name="Escalante A."/>
            <person name="Mullikin J."/>
            <person name="Saul A."/>
            <person name="Guigo R."/>
            <person name="Camara F."/>
            <person name="Young S.K."/>
            <person name="Zeng Q."/>
            <person name="Gargeya S."/>
            <person name="Fitzgerald M."/>
            <person name="Haas B."/>
            <person name="Abouelleil A."/>
            <person name="Alvarado L."/>
            <person name="Arachchi H.M."/>
            <person name="Berlin A."/>
            <person name="Brown A."/>
            <person name="Chapman S.B."/>
            <person name="Chen Z."/>
            <person name="Dunbar C."/>
            <person name="Freedman E."/>
            <person name="Gearin G."/>
            <person name="Gellesch M."/>
            <person name="Goldberg J."/>
            <person name="Griggs A."/>
            <person name="Gujja S."/>
            <person name="Heiman D."/>
            <person name="Howarth C."/>
            <person name="Larson L."/>
            <person name="Lui A."/>
            <person name="MacDonald P.J.P."/>
            <person name="Montmayeur A."/>
            <person name="Murphy C."/>
            <person name="Neiman D."/>
            <person name="Pearson M."/>
            <person name="Priest M."/>
            <person name="Roberts A."/>
            <person name="Saif S."/>
            <person name="Shea T."/>
            <person name="Shenoy N."/>
            <person name="Sisk P."/>
            <person name="Stolte C."/>
            <person name="Sykes S."/>
            <person name="Wortman J."/>
            <person name="Nusbaum C."/>
            <person name="Birren B."/>
        </authorList>
    </citation>
    <scope>NUCLEOTIDE SEQUENCE [LARGE SCALE GENOMIC DNA]</scope>
    <source>
        <strain evidence="2 3">North Korean</strain>
    </source>
</reference>
<feature type="transmembrane region" description="Helical" evidence="1">
    <location>
        <begin position="99"/>
        <end position="119"/>
    </location>
</feature>
<gene>
    <name evidence="2" type="ORF">PVNG_05526</name>
</gene>
<evidence type="ECO:0000313" key="2">
    <source>
        <dbReference type="EMBL" id="KNA02203.1"/>
    </source>
</evidence>
<accession>A0A0J9U4X4</accession>
<evidence type="ECO:0008006" key="4">
    <source>
        <dbReference type="Google" id="ProtNLM"/>
    </source>
</evidence>
<name>A0A0J9U4X4_PLAVI</name>
<keyword evidence="1" id="KW-0812">Transmembrane</keyword>
<dbReference type="OrthoDB" id="10293251at2759"/>
<proteinExistence type="predicted"/>
<dbReference type="AlphaFoldDB" id="A0A0J9U4X4"/>
<dbReference type="Proteomes" id="UP000053239">
    <property type="component" value="Unassembled WGS sequence"/>
</dbReference>
<evidence type="ECO:0000256" key="1">
    <source>
        <dbReference type="SAM" id="Phobius"/>
    </source>
</evidence>
<organism evidence="2 3">
    <name type="scientific">Plasmodium vivax North Korean</name>
    <dbReference type="NCBI Taxonomy" id="1035514"/>
    <lineage>
        <taxon>Eukaryota</taxon>
        <taxon>Sar</taxon>
        <taxon>Alveolata</taxon>
        <taxon>Apicomplexa</taxon>
        <taxon>Aconoidasida</taxon>
        <taxon>Haemosporida</taxon>
        <taxon>Plasmodiidae</taxon>
        <taxon>Plasmodium</taxon>
        <taxon>Plasmodium (Plasmodium)</taxon>
    </lineage>
</organism>
<keyword evidence="1" id="KW-0472">Membrane</keyword>
<evidence type="ECO:0000313" key="3">
    <source>
        <dbReference type="Proteomes" id="UP000053239"/>
    </source>
</evidence>